<proteinExistence type="predicted"/>
<reference evidence="2 3" key="1">
    <citation type="submission" date="2020-08" db="EMBL/GenBank/DDBJ databases">
        <title>Genomic Encyclopedia of Type Strains, Phase IV (KMG-IV): sequencing the most valuable type-strain genomes for metagenomic binning, comparative biology and taxonomic classification.</title>
        <authorList>
            <person name="Goeker M."/>
        </authorList>
    </citation>
    <scope>NUCLEOTIDE SEQUENCE [LARGE SCALE GENOMIC DNA]</scope>
    <source>
        <strain evidence="2 3">DSM 29568</strain>
    </source>
</reference>
<gene>
    <name evidence="2" type="ORF">GGR32_001248</name>
</gene>
<feature type="domain" description="Methyltransferase type 11" evidence="1">
    <location>
        <begin position="64"/>
        <end position="155"/>
    </location>
</feature>
<dbReference type="Gene3D" id="3.40.50.150">
    <property type="entry name" value="Vaccinia Virus protein VP39"/>
    <property type="match status" value="1"/>
</dbReference>
<evidence type="ECO:0000313" key="2">
    <source>
        <dbReference type="EMBL" id="MBB4118957.1"/>
    </source>
</evidence>
<dbReference type="RefSeq" id="WP_183477314.1">
    <property type="nucleotide sequence ID" value="NZ_JACIFO010000004.1"/>
</dbReference>
<evidence type="ECO:0000313" key="3">
    <source>
        <dbReference type="Proteomes" id="UP000553034"/>
    </source>
</evidence>
<comment type="caution">
    <text evidence="2">The sequence shown here is derived from an EMBL/GenBank/DDBJ whole genome shotgun (WGS) entry which is preliminary data.</text>
</comment>
<organism evidence="2 3">
    <name type="scientific">Mesonia hippocampi</name>
    <dbReference type="NCBI Taxonomy" id="1628250"/>
    <lineage>
        <taxon>Bacteria</taxon>
        <taxon>Pseudomonadati</taxon>
        <taxon>Bacteroidota</taxon>
        <taxon>Flavobacteriia</taxon>
        <taxon>Flavobacteriales</taxon>
        <taxon>Flavobacteriaceae</taxon>
        <taxon>Mesonia</taxon>
    </lineage>
</organism>
<protein>
    <submittedName>
        <fullName evidence="2">Precorrin-6B methylase 2</fullName>
    </submittedName>
</protein>
<dbReference type="AlphaFoldDB" id="A0A840EVS6"/>
<name>A0A840EVS6_9FLAO</name>
<sequence>MKKNNDIFGNAVLDFYHQKNWTNIMVHSPDFDDDEIPTAYLFRNFSEMPVLEQKALQLAAGKTLDVGACAGSHSLYLQEKNIAVKAIDLSEGAIEVCKLRGIKNAENIDFFDVKNEQFDTILMLMNGSGIIGKMKNLNLFFTHLKTLLTPHGKVLLDSSDLQYLFDTDEDGGIWVNPNKYYGELTYQLSYKGDKSGVFDWLYIDFNSLALAAETNGFQCKLVKKGQHYDYLAVLTLNV</sequence>
<keyword evidence="3" id="KW-1185">Reference proteome</keyword>
<dbReference type="InterPro" id="IPR029063">
    <property type="entry name" value="SAM-dependent_MTases_sf"/>
</dbReference>
<keyword evidence="2" id="KW-0808">Transferase</keyword>
<dbReference type="Pfam" id="PF08241">
    <property type="entry name" value="Methyltransf_11"/>
    <property type="match status" value="1"/>
</dbReference>
<dbReference type="SUPFAM" id="SSF53335">
    <property type="entry name" value="S-adenosyl-L-methionine-dependent methyltransferases"/>
    <property type="match status" value="1"/>
</dbReference>
<dbReference type="Proteomes" id="UP000553034">
    <property type="component" value="Unassembled WGS sequence"/>
</dbReference>
<dbReference type="InterPro" id="IPR013216">
    <property type="entry name" value="Methyltransf_11"/>
</dbReference>
<dbReference type="GO" id="GO:0032259">
    <property type="term" value="P:methylation"/>
    <property type="evidence" value="ECO:0007669"/>
    <property type="project" value="UniProtKB-KW"/>
</dbReference>
<dbReference type="EMBL" id="JACIFO010000004">
    <property type="protein sequence ID" value="MBB4118957.1"/>
    <property type="molecule type" value="Genomic_DNA"/>
</dbReference>
<accession>A0A840EVS6</accession>
<keyword evidence="2" id="KW-0489">Methyltransferase</keyword>
<evidence type="ECO:0000259" key="1">
    <source>
        <dbReference type="Pfam" id="PF08241"/>
    </source>
</evidence>
<dbReference type="GO" id="GO:0008757">
    <property type="term" value="F:S-adenosylmethionine-dependent methyltransferase activity"/>
    <property type="evidence" value="ECO:0007669"/>
    <property type="project" value="InterPro"/>
</dbReference>